<reference evidence="13" key="1">
    <citation type="submission" date="2017-09" db="EMBL/GenBank/DDBJ databases">
        <title>Depth-based differentiation of microbial function through sediment-hosted aquifers and enrichment of novel symbionts in the deep terrestrial subsurface.</title>
        <authorList>
            <person name="Probst A.J."/>
            <person name="Ladd B."/>
            <person name="Jarett J.K."/>
            <person name="Geller-Mcgrath D.E."/>
            <person name="Sieber C.M.K."/>
            <person name="Emerson J.B."/>
            <person name="Anantharaman K."/>
            <person name="Thomas B.C."/>
            <person name="Malmstrom R."/>
            <person name="Stieglmeier M."/>
            <person name="Klingl A."/>
            <person name="Woyke T."/>
            <person name="Ryan C.M."/>
            <person name="Banfield J.F."/>
        </authorList>
    </citation>
    <scope>NUCLEOTIDE SEQUENCE [LARGE SCALE GENOMIC DNA]</scope>
</reference>
<feature type="active site" description="Nucleophile" evidence="9">
    <location>
        <position position="95"/>
    </location>
</feature>
<keyword evidence="4 9" id="KW-0547">Nucleotide-binding</keyword>
<feature type="site" description="Interaction with tRNA" evidence="9">
    <location>
        <position position="120"/>
    </location>
</feature>
<dbReference type="EC" id="2.8.1.13" evidence="9"/>
<dbReference type="PANTHER" id="PTHR11933:SF5">
    <property type="entry name" value="MITOCHONDRIAL TRNA-SPECIFIC 2-THIOURIDYLASE 1"/>
    <property type="match status" value="1"/>
</dbReference>
<keyword evidence="1 9" id="KW-0820">tRNA-binding</keyword>
<dbReference type="GO" id="GO:0005524">
    <property type="term" value="F:ATP binding"/>
    <property type="evidence" value="ECO:0007669"/>
    <property type="project" value="UniProtKB-KW"/>
</dbReference>
<dbReference type="NCBIfam" id="NF001138">
    <property type="entry name" value="PRK00143.1"/>
    <property type="match status" value="1"/>
</dbReference>
<dbReference type="Pfam" id="PF20258">
    <property type="entry name" value="tRNA_Me_trans_C"/>
    <property type="match status" value="1"/>
</dbReference>
<name>A0A2H0UGQ2_9BACT</name>
<feature type="domain" description="tRNA-specific 2-thiouridylase MnmA-like C-terminal" evidence="10">
    <location>
        <begin position="285"/>
        <end position="353"/>
    </location>
</feature>
<feature type="domain" description="tRNA-specific 2-thiouridylase MnmA-like central" evidence="11">
    <location>
        <begin position="212"/>
        <end position="271"/>
    </location>
</feature>
<dbReference type="AlphaFoldDB" id="A0A2H0UGQ2"/>
<feature type="site" description="Interaction with tRNA" evidence="9">
    <location>
        <position position="337"/>
    </location>
</feature>
<keyword evidence="3 9" id="KW-0819">tRNA processing</keyword>
<evidence type="ECO:0000256" key="5">
    <source>
        <dbReference type="ARBA" id="ARBA00022840"/>
    </source>
</evidence>
<dbReference type="EMBL" id="PFBH01000001">
    <property type="protein sequence ID" value="PIR85540.1"/>
    <property type="molecule type" value="Genomic_DNA"/>
</dbReference>
<evidence type="ECO:0000256" key="3">
    <source>
        <dbReference type="ARBA" id="ARBA00022694"/>
    </source>
</evidence>
<protein>
    <recommendedName>
        <fullName evidence="9">tRNA-specific 2-thiouridylase MnmA</fullName>
        <ecNumber evidence="9">2.8.1.13</ecNumber>
    </recommendedName>
</protein>
<evidence type="ECO:0000256" key="7">
    <source>
        <dbReference type="ARBA" id="ARBA00023157"/>
    </source>
</evidence>
<evidence type="ECO:0000256" key="6">
    <source>
        <dbReference type="ARBA" id="ARBA00022884"/>
    </source>
</evidence>
<evidence type="ECO:0000256" key="4">
    <source>
        <dbReference type="ARBA" id="ARBA00022741"/>
    </source>
</evidence>
<proteinExistence type="inferred from homology"/>
<evidence type="ECO:0000259" key="10">
    <source>
        <dbReference type="Pfam" id="PF20258"/>
    </source>
</evidence>
<keyword evidence="5 9" id="KW-0067">ATP-binding</keyword>
<dbReference type="Gene3D" id="3.40.50.620">
    <property type="entry name" value="HUPs"/>
    <property type="match status" value="1"/>
</dbReference>
<dbReference type="InterPro" id="IPR004506">
    <property type="entry name" value="MnmA-like"/>
</dbReference>
<dbReference type="Gene3D" id="2.30.30.280">
    <property type="entry name" value="Adenine nucleotide alpha hydrolases-like domains"/>
    <property type="match status" value="1"/>
</dbReference>
<keyword evidence="9" id="KW-0963">Cytoplasm</keyword>
<evidence type="ECO:0000256" key="1">
    <source>
        <dbReference type="ARBA" id="ARBA00022555"/>
    </source>
</evidence>
<comment type="caution">
    <text evidence="9">Lacks conserved residue(s) required for the propagation of feature annotation.</text>
</comment>
<evidence type="ECO:0000313" key="13">
    <source>
        <dbReference type="Proteomes" id="UP000229315"/>
    </source>
</evidence>
<comment type="catalytic activity">
    <reaction evidence="8 9">
        <text>S-sulfanyl-L-cysteinyl-[protein] + uridine(34) in tRNA + AH2 + ATP = 2-thiouridine(34) in tRNA + L-cysteinyl-[protein] + A + AMP + diphosphate + H(+)</text>
        <dbReference type="Rhea" id="RHEA:47032"/>
        <dbReference type="Rhea" id="RHEA-COMP:10131"/>
        <dbReference type="Rhea" id="RHEA-COMP:11726"/>
        <dbReference type="Rhea" id="RHEA-COMP:11727"/>
        <dbReference type="Rhea" id="RHEA-COMP:11728"/>
        <dbReference type="ChEBI" id="CHEBI:13193"/>
        <dbReference type="ChEBI" id="CHEBI:15378"/>
        <dbReference type="ChEBI" id="CHEBI:17499"/>
        <dbReference type="ChEBI" id="CHEBI:29950"/>
        <dbReference type="ChEBI" id="CHEBI:30616"/>
        <dbReference type="ChEBI" id="CHEBI:33019"/>
        <dbReference type="ChEBI" id="CHEBI:61963"/>
        <dbReference type="ChEBI" id="CHEBI:65315"/>
        <dbReference type="ChEBI" id="CHEBI:87170"/>
        <dbReference type="ChEBI" id="CHEBI:456215"/>
        <dbReference type="EC" id="2.8.1.13"/>
    </reaction>
</comment>
<sequence length="354" mass="39599">MKIFVGLSGGVDSAVSAYLLKKAGHDVTGVFLKVWEPDFLPCTGAQDRLDAMRVAGHLQIPFKTYDVEEEYKESVVEYLLSEYKEGRTPNPDVMCNRAIKFGIFWERAKKDGAEAIATGHYARNEKHGAQVSQGTNKTQKTEHKLLRGVDETKDQSYFLWTLTQDDLSHTLFPVGGVQKKEVRSIASSVGLPNATKKDSQGICFLGHVDMAEFLKRYIPVEEGIIRDIEGNAVGKHEGVAFYTLGQHVSTSTPHRLYVIKKNKETNELVVSESETVSDTKQVYVLEKVNWVSEAPRESGVYQAQIRYRGAKYPVRVTQTESQWSIVFEESVLIAKGQSVVLYENERCLGGGIVQ</sequence>
<dbReference type="PANTHER" id="PTHR11933">
    <property type="entry name" value="TRNA 5-METHYLAMINOMETHYL-2-THIOURIDYLATE -METHYLTRANSFERASE"/>
    <property type="match status" value="1"/>
</dbReference>
<feature type="region of interest" description="Interaction with tRNA" evidence="9">
    <location>
        <begin position="153"/>
        <end position="155"/>
    </location>
</feature>
<feature type="region of interest" description="Interaction with tRNA" evidence="9">
    <location>
        <begin position="306"/>
        <end position="307"/>
    </location>
</feature>
<dbReference type="InterPro" id="IPR046884">
    <property type="entry name" value="MnmA-like_central"/>
</dbReference>
<accession>A0A2H0UGQ2</accession>
<organism evidence="12 13">
    <name type="scientific">Candidatus Kaiserbacteria bacterium CG10_big_fil_rev_8_21_14_0_10_45_20</name>
    <dbReference type="NCBI Taxonomy" id="1974607"/>
    <lineage>
        <taxon>Bacteria</taxon>
        <taxon>Candidatus Kaiseribacteriota</taxon>
    </lineage>
</organism>
<evidence type="ECO:0000313" key="12">
    <source>
        <dbReference type="EMBL" id="PIR85540.1"/>
    </source>
</evidence>
<comment type="function">
    <text evidence="9">Catalyzes the 2-thiolation of uridine at the wobble position (U34) of tRNA, leading to the formation of s(2)U34.</text>
</comment>
<feature type="region of interest" description="Interaction with target base in tRNA" evidence="9">
    <location>
        <begin position="90"/>
        <end position="92"/>
    </location>
</feature>
<dbReference type="NCBIfam" id="TIGR00420">
    <property type="entry name" value="trmU"/>
    <property type="match status" value="1"/>
</dbReference>
<evidence type="ECO:0000256" key="9">
    <source>
        <dbReference type="HAMAP-Rule" id="MF_00144"/>
    </source>
</evidence>
<dbReference type="GO" id="GO:0000049">
    <property type="term" value="F:tRNA binding"/>
    <property type="evidence" value="ECO:0007669"/>
    <property type="project" value="UniProtKB-KW"/>
</dbReference>
<comment type="similarity">
    <text evidence="9">Belongs to the MnmA/TRMU family.</text>
</comment>
<dbReference type="Gene3D" id="2.40.30.10">
    <property type="entry name" value="Translation factors"/>
    <property type="match status" value="1"/>
</dbReference>
<gene>
    <name evidence="9" type="primary">mnmA</name>
    <name evidence="12" type="ORF">COU15_00390</name>
</gene>
<keyword evidence="2 9" id="KW-0808">Transferase</keyword>
<dbReference type="Pfam" id="PF20259">
    <property type="entry name" value="tRNA_Me_trans_M"/>
    <property type="match status" value="1"/>
</dbReference>
<feature type="binding site" evidence="9">
    <location>
        <position position="32"/>
    </location>
    <ligand>
        <name>ATP</name>
        <dbReference type="ChEBI" id="CHEBI:30616"/>
    </ligand>
</feature>
<feature type="binding site" evidence="9">
    <location>
        <position position="119"/>
    </location>
    <ligand>
        <name>ATP</name>
        <dbReference type="ChEBI" id="CHEBI:30616"/>
    </ligand>
</feature>
<dbReference type="InterPro" id="IPR023382">
    <property type="entry name" value="MnmA-like_central_sf"/>
</dbReference>
<dbReference type="HAMAP" id="MF_00144">
    <property type="entry name" value="tRNA_thiouridyl_MnmA"/>
    <property type="match status" value="1"/>
</dbReference>
<dbReference type="SUPFAM" id="SSF52402">
    <property type="entry name" value="Adenine nucleotide alpha hydrolases-like"/>
    <property type="match status" value="1"/>
</dbReference>
<keyword evidence="7" id="KW-1015">Disulfide bond</keyword>
<dbReference type="GO" id="GO:0002143">
    <property type="term" value="P:tRNA wobble position uridine thiolation"/>
    <property type="evidence" value="ECO:0007669"/>
    <property type="project" value="TreeGrafter"/>
</dbReference>
<dbReference type="CDD" id="cd01998">
    <property type="entry name" value="MnmA_TRMU-like"/>
    <property type="match status" value="1"/>
</dbReference>
<comment type="subcellular location">
    <subcellularLocation>
        <location evidence="9">Cytoplasm</location>
    </subcellularLocation>
</comment>
<dbReference type="GO" id="GO:0005737">
    <property type="term" value="C:cytoplasm"/>
    <property type="evidence" value="ECO:0007669"/>
    <property type="project" value="UniProtKB-SubCell"/>
</dbReference>
<evidence type="ECO:0000256" key="8">
    <source>
        <dbReference type="ARBA" id="ARBA00051542"/>
    </source>
</evidence>
<dbReference type="Pfam" id="PF03054">
    <property type="entry name" value="tRNA_Me_trans"/>
    <property type="match status" value="1"/>
</dbReference>
<evidence type="ECO:0000256" key="2">
    <source>
        <dbReference type="ARBA" id="ARBA00022679"/>
    </source>
</evidence>
<dbReference type="InterPro" id="IPR046885">
    <property type="entry name" value="MnmA-like_C"/>
</dbReference>
<dbReference type="Proteomes" id="UP000229315">
    <property type="component" value="Unassembled WGS sequence"/>
</dbReference>
<dbReference type="GO" id="GO:0103016">
    <property type="term" value="F:tRNA-uridine 2-sulfurtransferase activity"/>
    <property type="evidence" value="ECO:0007669"/>
    <property type="project" value="UniProtKB-EC"/>
</dbReference>
<keyword evidence="6 9" id="KW-0694">RNA-binding</keyword>
<feature type="active site" description="Cysteine persulfide intermediate" evidence="9">
    <location>
        <position position="203"/>
    </location>
</feature>
<feature type="binding site" evidence="9">
    <location>
        <begin position="6"/>
        <end position="13"/>
    </location>
    <ligand>
        <name>ATP</name>
        <dbReference type="ChEBI" id="CHEBI:30616"/>
    </ligand>
</feature>
<evidence type="ECO:0000259" key="11">
    <source>
        <dbReference type="Pfam" id="PF20259"/>
    </source>
</evidence>
<dbReference type="InterPro" id="IPR014729">
    <property type="entry name" value="Rossmann-like_a/b/a_fold"/>
</dbReference>
<comment type="caution">
    <text evidence="12">The sequence shown here is derived from an EMBL/GenBank/DDBJ whole genome shotgun (WGS) entry which is preliminary data.</text>
</comment>